<evidence type="ECO:0000313" key="9">
    <source>
        <dbReference type="EMBL" id="EJT79946.1"/>
    </source>
</evidence>
<comment type="function">
    <text evidence="8">Assembly factor required for Rieske Fe-S protein RIP1 incorporation into the cytochrome b-c1 (CIII) complex. Functions as a chaperone, binding to this subunit within the mitochondrial matrix and stabilizing it prior to its translocation and insertion into the late CIII dimeric intermediate within the mitochondrial inner membrane. Modulates the mitochondrial matrix zinc pool.</text>
</comment>
<evidence type="ECO:0000256" key="4">
    <source>
        <dbReference type="ARBA" id="ARBA00015108"/>
    </source>
</evidence>
<evidence type="ECO:0000256" key="7">
    <source>
        <dbReference type="ARBA" id="ARBA00023186"/>
    </source>
</evidence>
<dbReference type="PANTHER" id="PTHR46749">
    <property type="entry name" value="COMPLEX III ASSEMBLY FACTOR LYRM7"/>
    <property type="match status" value="1"/>
</dbReference>
<reference evidence="10" key="5">
    <citation type="submission" date="2018-04" db="UniProtKB">
        <authorList>
            <consortium name="EnsemblFungi"/>
        </authorList>
    </citation>
    <scope>IDENTIFICATION</scope>
    <source>
        <strain evidence="10">R3-111a-1</strain>
    </source>
</reference>
<reference evidence="9" key="2">
    <citation type="submission" date="2010-07" db="EMBL/GenBank/DDBJ databases">
        <authorList>
            <consortium name="The Broad Institute Genome Sequencing Platform"/>
            <consortium name="Broad Institute Genome Sequencing Center for Infectious Disease"/>
            <person name="Ma L.-J."/>
            <person name="Dead R."/>
            <person name="Young S."/>
            <person name="Zeng Q."/>
            <person name="Koehrsen M."/>
            <person name="Alvarado L."/>
            <person name="Berlin A."/>
            <person name="Chapman S.B."/>
            <person name="Chen Z."/>
            <person name="Freedman E."/>
            <person name="Gellesch M."/>
            <person name="Goldberg J."/>
            <person name="Griggs A."/>
            <person name="Gujja S."/>
            <person name="Heilman E.R."/>
            <person name="Heiman D."/>
            <person name="Hepburn T."/>
            <person name="Howarth C."/>
            <person name="Jen D."/>
            <person name="Larson L."/>
            <person name="Mehta T."/>
            <person name="Neiman D."/>
            <person name="Pearson M."/>
            <person name="Roberts A."/>
            <person name="Saif S."/>
            <person name="Shea T."/>
            <person name="Shenoy N."/>
            <person name="Sisk P."/>
            <person name="Stolte C."/>
            <person name="Sykes S."/>
            <person name="Walk T."/>
            <person name="White J."/>
            <person name="Yandava C."/>
            <person name="Haas B."/>
            <person name="Nusbaum C."/>
            <person name="Birren B."/>
        </authorList>
    </citation>
    <scope>NUCLEOTIDE SEQUENCE</scope>
    <source>
        <strain evidence="9">R3-111a-1</strain>
    </source>
</reference>
<gene>
    <name evidence="10" type="primary">20345486</name>
    <name evidence="9" type="ORF">GGTG_05028</name>
</gene>
<dbReference type="EMBL" id="GL385396">
    <property type="protein sequence ID" value="EJT79946.1"/>
    <property type="molecule type" value="Genomic_DNA"/>
</dbReference>
<dbReference type="AlphaFoldDB" id="J3NUS2"/>
<reference evidence="10" key="4">
    <citation type="journal article" date="2015" name="G3 (Bethesda)">
        <title>Genome sequences of three phytopathogenic species of the Magnaporthaceae family of fungi.</title>
        <authorList>
            <person name="Okagaki L.H."/>
            <person name="Nunes C.C."/>
            <person name="Sailsbery J."/>
            <person name="Clay B."/>
            <person name="Brown D."/>
            <person name="John T."/>
            <person name="Oh Y."/>
            <person name="Young N."/>
            <person name="Fitzgerald M."/>
            <person name="Haas B.J."/>
            <person name="Zeng Q."/>
            <person name="Young S."/>
            <person name="Adiconis X."/>
            <person name="Fan L."/>
            <person name="Levin J.Z."/>
            <person name="Mitchell T.K."/>
            <person name="Okubara P.A."/>
            <person name="Farman M.L."/>
            <person name="Kohn L.M."/>
            <person name="Birren B."/>
            <person name="Ma L.-J."/>
            <person name="Dean R.A."/>
        </authorList>
    </citation>
    <scope>NUCLEOTIDE SEQUENCE</scope>
    <source>
        <strain evidence="10">R3-111a-1</strain>
    </source>
</reference>
<evidence type="ECO:0000256" key="3">
    <source>
        <dbReference type="ARBA" id="ARBA00011589"/>
    </source>
</evidence>
<dbReference type="GO" id="GO:0034551">
    <property type="term" value="P:mitochondrial respiratory chain complex III assembly"/>
    <property type="evidence" value="ECO:0007669"/>
    <property type="project" value="InterPro"/>
</dbReference>
<keyword evidence="11" id="KW-1185">Reference proteome</keyword>
<dbReference type="PANTHER" id="PTHR46749:SF1">
    <property type="entry name" value="COMPLEX III ASSEMBLY FACTOR LYRM7"/>
    <property type="match status" value="1"/>
</dbReference>
<evidence type="ECO:0000256" key="5">
    <source>
        <dbReference type="ARBA" id="ARBA00022946"/>
    </source>
</evidence>
<sequence>MSNSNALAAYRHLLRAAGVAFKGDARVLTAARQQIATQFRQNTSLPPANRESAVQMAEEVAQFLRANVVQGQLQNDGLYKLNIHNGTERGDNDTIKIGNMKIKIDGKTCKDM</sequence>
<evidence type="ECO:0000256" key="6">
    <source>
        <dbReference type="ARBA" id="ARBA00023128"/>
    </source>
</evidence>
<evidence type="ECO:0000256" key="2">
    <source>
        <dbReference type="ARBA" id="ARBA00009949"/>
    </source>
</evidence>
<dbReference type="EnsemblFungi" id="EJT79946">
    <property type="protein sequence ID" value="EJT79946"/>
    <property type="gene ID" value="GGTG_05028"/>
</dbReference>
<keyword evidence="5" id="KW-0809">Transit peptide</keyword>
<evidence type="ECO:0000256" key="1">
    <source>
        <dbReference type="ARBA" id="ARBA00004305"/>
    </source>
</evidence>
<dbReference type="eggNOG" id="ENOG502S6EF">
    <property type="taxonomic scope" value="Eukaryota"/>
</dbReference>
<dbReference type="RefSeq" id="XP_009221091.1">
    <property type="nucleotide sequence ID" value="XM_009222827.1"/>
</dbReference>
<proteinExistence type="inferred from homology"/>
<dbReference type="CDD" id="cd20267">
    <property type="entry name" value="Complex1_LYR_LYRM7"/>
    <property type="match status" value="1"/>
</dbReference>
<dbReference type="GO" id="GO:0005759">
    <property type="term" value="C:mitochondrial matrix"/>
    <property type="evidence" value="ECO:0007669"/>
    <property type="project" value="UniProtKB-SubCell"/>
</dbReference>
<name>J3NUS2_GAET3</name>
<comment type="subunit">
    <text evidence="3">Interacts with RIP1.</text>
</comment>
<evidence type="ECO:0000313" key="11">
    <source>
        <dbReference type="Proteomes" id="UP000006039"/>
    </source>
</evidence>
<dbReference type="Proteomes" id="UP000006039">
    <property type="component" value="Unassembled WGS sequence"/>
</dbReference>
<keyword evidence="7" id="KW-0143">Chaperone</keyword>
<protein>
    <recommendedName>
        <fullName evidence="4">Mitochondrial zinc maintenance protein 1, mitochondrial</fullName>
    </recommendedName>
</protein>
<dbReference type="GO" id="GO:0044183">
    <property type="term" value="F:protein folding chaperone"/>
    <property type="evidence" value="ECO:0007669"/>
    <property type="project" value="TreeGrafter"/>
</dbReference>
<evidence type="ECO:0000256" key="8">
    <source>
        <dbReference type="ARBA" id="ARBA00025268"/>
    </source>
</evidence>
<accession>J3NUS2</accession>
<organism evidence="9">
    <name type="scientific">Gaeumannomyces tritici (strain R3-111a-1)</name>
    <name type="common">Wheat and barley take-all root rot fungus</name>
    <name type="synonym">Gaeumannomyces graminis var. tritici</name>
    <dbReference type="NCBI Taxonomy" id="644352"/>
    <lineage>
        <taxon>Eukaryota</taxon>
        <taxon>Fungi</taxon>
        <taxon>Dikarya</taxon>
        <taxon>Ascomycota</taxon>
        <taxon>Pezizomycotina</taxon>
        <taxon>Sordariomycetes</taxon>
        <taxon>Sordariomycetidae</taxon>
        <taxon>Magnaporthales</taxon>
        <taxon>Magnaporthaceae</taxon>
        <taxon>Gaeumannomyces</taxon>
    </lineage>
</organism>
<reference evidence="11" key="1">
    <citation type="submission" date="2010-07" db="EMBL/GenBank/DDBJ databases">
        <title>The genome sequence of Gaeumannomyces graminis var. tritici strain R3-111a-1.</title>
        <authorList>
            <consortium name="The Broad Institute Genome Sequencing Platform"/>
            <person name="Ma L.-J."/>
            <person name="Dead R."/>
            <person name="Young S."/>
            <person name="Zeng Q."/>
            <person name="Koehrsen M."/>
            <person name="Alvarado L."/>
            <person name="Berlin A."/>
            <person name="Chapman S.B."/>
            <person name="Chen Z."/>
            <person name="Freedman E."/>
            <person name="Gellesch M."/>
            <person name="Goldberg J."/>
            <person name="Griggs A."/>
            <person name="Gujja S."/>
            <person name="Heilman E.R."/>
            <person name="Heiman D."/>
            <person name="Hepburn T."/>
            <person name="Howarth C."/>
            <person name="Jen D."/>
            <person name="Larson L."/>
            <person name="Mehta T."/>
            <person name="Neiman D."/>
            <person name="Pearson M."/>
            <person name="Roberts A."/>
            <person name="Saif S."/>
            <person name="Shea T."/>
            <person name="Shenoy N."/>
            <person name="Sisk P."/>
            <person name="Stolte C."/>
            <person name="Sykes S."/>
            <person name="Walk T."/>
            <person name="White J."/>
            <person name="Yandava C."/>
            <person name="Haas B."/>
            <person name="Nusbaum C."/>
            <person name="Birren B."/>
        </authorList>
    </citation>
    <scope>NUCLEOTIDE SEQUENCE [LARGE SCALE GENOMIC DNA]</scope>
    <source>
        <strain evidence="11">R3-111a-1</strain>
    </source>
</reference>
<dbReference type="STRING" id="644352.J3NUS2"/>
<dbReference type="VEuPathDB" id="FungiDB:GGTG_05028"/>
<comment type="subcellular location">
    <subcellularLocation>
        <location evidence="1">Mitochondrion matrix</location>
    </subcellularLocation>
</comment>
<dbReference type="InterPro" id="IPR050435">
    <property type="entry name" value="MZM1/LYRM7"/>
</dbReference>
<comment type="similarity">
    <text evidence="2">Belongs to the complex I LYR family. MZM1 subfamily.</text>
</comment>
<keyword evidence="6" id="KW-0496">Mitochondrion</keyword>
<evidence type="ECO:0000313" key="10">
    <source>
        <dbReference type="EnsemblFungi" id="EJT79946"/>
    </source>
</evidence>
<dbReference type="HOGENOM" id="CLU_147114_2_2_1"/>
<dbReference type="GeneID" id="20345486"/>
<dbReference type="FunCoup" id="J3NUS2">
    <property type="interactions" value="16"/>
</dbReference>
<reference evidence="9" key="3">
    <citation type="submission" date="2010-09" db="EMBL/GenBank/DDBJ databases">
        <title>Annotation of Gaeumannomyces graminis var. tritici R3-111a-1.</title>
        <authorList>
            <consortium name="The Broad Institute Genome Sequencing Platform"/>
            <person name="Ma L.-J."/>
            <person name="Dead R."/>
            <person name="Young S.K."/>
            <person name="Zeng Q."/>
            <person name="Gargeya S."/>
            <person name="Fitzgerald M."/>
            <person name="Haas B."/>
            <person name="Abouelleil A."/>
            <person name="Alvarado L."/>
            <person name="Arachchi H.M."/>
            <person name="Berlin A."/>
            <person name="Brown A."/>
            <person name="Chapman S.B."/>
            <person name="Chen Z."/>
            <person name="Dunbar C."/>
            <person name="Freedman E."/>
            <person name="Gearin G."/>
            <person name="Gellesch M."/>
            <person name="Goldberg J."/>
            <person name="Griggs A."/>
            <person name="Gujja S."/>
            <person name="Heiman D."/>
            <person name="Howarth C."/>
            <person name="Larson L."/>
            <person name="Lui A."/>
            <person name="MacDonald P.J.P."/>
            <person name="Mehta T."/>
            <person name="Montmayeur A."/>
            <person name="Murphy C."/>
            <person name="Neiman D."/>
            <person name="Pearson M."/>
            <person name="Priest M."/>
            <person name="Roberts A."/>
            <person name="Saif S."/>
            <person name="Shea T."/>
            <person name="Shenoy N."/>
            <person name="Sisk P."/>
            <person name="Stolte C."/>
            <person name="Sykes S."/>
            <person name="Yandava C."/>
            <person name="Wortman J."/>
            <person name="Nusbaum C."/>
            <person name="Birren B."/>
        </authorList>
    </citation>
    <scope>NUCLEOTIDE SEQUENCE</scope>
    <source>
        <strain evidence="9">R3-111a-1</strain>
    </source>
</reference>
<dbReference type="OrthoDB" id="529194at2759"/>
<dbReference type="InterPro" id="IPR045298">
    <property type="entry name" value="Complex1_LYR_LYRM7"/>
</dbReference>